<keyword evidence="5" id="KW-1185">Reference proteome</keyword>
<dbReference type="Pfam" id="PF25137">
    <property type="entry name" value="ADH_Fe_C"/>
    <property type="match status" value="1"/>
</dbReference>
<dbReference type="RefSeq" id="WP_155476368.1">
    <property type="nucleotide sequence ID" value="NZ_WNKU01000009.1"/>
</dbReference>
<protein>
    <submittedName>
        <fullName evidence="4">Iron-containing alcohol dehydrogenase</fullName>
    </submittedName>
</protein>
<name>A0A6I3SLC3_HELMO</name>
<dbReference type="Gene3D" id="1.20.1090.10">
    <property type="entry name" value="Dehydroquinate synthase-like - alpha domain"/>
    <property type="match status" value="1"/>
</dbReference>
<dbReference type="PANTHER" id="PTHR11496:SF83">
    <property type="entry name" value="HYDROXYACID-OXOACID TRANSHYDROGENASE, MITOCHONDRIAL"/>
    <property type="match status" value="1"/>
</dbReference>
<gene>
    <name evidence="4" type="ORF">GJ688_09830</name>
</gene>
<sequence>MKKFSMKPKVVFEAGSIKYLSTLKKGKAFVITDPFMIKAGFAAKILELLVSNEIEYTLFSDIKPDPPIETVSLGVEQMIKAAPDMLIALGGGSTIDAAKAILMFTQDLSKKSGVPYKRPKFIAIPTTSGTGSEVTSFSVITVNNQKVPLVHLDMLPDVAIIDADLVKTVPPQITADTAMDVLTHAFEAYVSKKASDYSDAMAEKAVKLVFAYIVRAYKNGNDIEARERLHNASCLAGMAFNNAMLGINHSIAHAMGGVFHIPHGRANAILMPHVIAYNANLESETDTVTAARYAELAKILGLPTRSVREGVLSLICAVKILLAETNTPMTLKDLGISKDDFIQKVDALADAALADKCTDTNPRKPNKEEIVKIIMSLYEG</sequence>
<accession>A0A6I3SLC3</accession>
<keyword evidence="1" id="KW-0560">Oxidoreductase</keyword>
<dbReference type="InterPro" id="IPR056798">
    <property type="entry name" value="ADH_Fe_C"/>
</dbReference>
<dbReference type="AlphaFoldDB" id="A0A6I3SLC3"/>
<organism evidence="4 5">
    <name type="scientific">Heliobacterium mobile</name>
    <name type="common">Heliobacillus mobilis</name>
    <dbReference type="NCBI Taxonomy" id="28064"/>
    <lineage>
        <taxon>Bacteria</taxon>
        <taxon>Bacillati</taxon>
        <taxon>Bacillota</taxon>
        <taxon>Clostridia</taxon>
        <taxon>Eubacteriales</taxon>
        <taxon>Heliobacteriaceae</taxon>
        <taxon>Heliobacterium</taxon>
    </lineage>
</organism>
<dbReference type="FunFam" id="3.40.50.1970:FF:000003">
    <property type="entry name" value="Alcohol dehydrogenase, iron-containing"/>
    <property type="match status" value="1"/>
</dbReference>
<dbReference type="GO" id="GO:0004022">
    <property type="term" value="F:alcohol dehydrogenase (NAD+) activity"/>
    <property type="evidence" value="ECO:0007669"/>
    <property type="project" value="TreeGrafter"/>
</dbReference>
<evidence type="ECO:0000259" key="2">
    <source>
        <dbReference type="Pfam" id="PF00465"/>
    </source>
</evidence>
<dbReference type="EMBL" id="WNKU01000009">
    <property type="protein sequence ID" value="MTV49277.1"/>
    <property type="molecule type" value="Genomic_DNA"/>
</dbReference>
<dbReference type="Proteomes" id="UP000430670">
    <property type="component" value="Unassembled WGS sequence"/>
</dbReference>
<dbReference type="Pfam" id="PF00465">
    <property type="entry name" value="Fe-ADH"/>
    <property type="match status" value="1"/>
</dbReference>
<dbReference type="PROSITE" id="PS00913">
    <property type="entry name" value="ADH_IRON_1"/>
    <property type="match status" value="1"/>
</dbReference>
<dbReference type="Gene3D" id="3.40.50.1970">
    <property type="match status" value="1"/>
</dbReference>
<dbReference type="InterPro" id="IPR001670">
    <property type="entry name" value="ADH_Fe/GldA"/>
</dbReference>
<evidence type="ECO:0000313" key="4">
    <source>
        <dbReference type="EMBL" id="MTV49277.1"/>
    </source>
</evidence>
<comment type="caution">
    <text evidence="4">The sequence shown here is derived from an EMBL/GenBank/DDBJ whole genome shotgun (WGS) entry which is preliminary data.</text>
</comment>
<dbReference type="PANTHER" id="PTHR11496">
    <property type="entry name" value="ALCOHOL DEHYDROGENASE"/>
    <property type="match status" value="1"/>
</dbReference>
<feature type="domain" description="Alcohol dehydrogenase iron-type/glycerol dehydrogenase GldA" evidence="2">
    <location>
        <begin position="9"/>
        <end position="162"/>
    </location>
</feature>
<dbReference type="CDD" id="cd08180">
    <property type="entry name" value="PDD"/>
    <property type="match status" value="1"/>
</dbReference>
<dbReference type="InterPro" id="IPR018211">
    <property type="entry name" value="ADH_Fe_CS"/>
</dbReference>
<reference evidence="4 5" key="1">
    <citation type="submission" date="2019-11" db="EMBL/GenBank/DDBJ databases">
        <title>Whole-genome sequence of a the green, strictly anaerobic photosynthetic bacterium Heliobacillus mobilis DSM 6151.</title>
        <authorList>
            <person name="Kyndt J.A."/>
            <person name="Meyer T.E."/>
        </authorList>
    </citation>
    <scope>NUCLEOTIDE SEQUENCE [LARGE SCALE GENOMIC DNA]</scope>
    <source>
        <strain evidence="4 5">DSM 6151</strain>
    </source>
</reference>
<dbReference type="SUPFAM" id="SSF56796">
    <property type="entry name" value="Dehydroquinate synthase-like"/>
    <property type="match status" value="1"/>
</dbReference>
<dbReference type="GO" id="GO:0046872">
    <property type="term" value="F:metal ion binding"/>
    <property type="evidence" value="ECO:0007669"/>
    <property type="project" value="InterPro"/>
</dbReference>
<feature type="domain" description="Fe-containing alcohol dehydrogenase-like C-terminal" evidence="3">
    <location>
        <begin position="174"/>
        <end position="377"/>
    </location>
</feature>
<dbReference type="FunFam" id="1.20.1090.10:FF:000001">
    <property type="entry name" value="Aldehyde-alcohol dehydrogenase"/>
    <property type="match status" value="1"/>
</dbReference>
<dbReference type="OrthoDB" id="5445534at2"/>
<evidence type="ECO:0000256" key="1">
    <source>
        <dbReference type="ARBA" id="ARBA00023002"/>
    </source>
</evidence>
<evidence type="ECO:0000313" key="5">
    <source>
        <dbReference type="Proteomes" id="UP000430670"/>
    </source>
</evidence>
<evidence type="ECO:0000259" key="3">
    <source>
        <dbReference type="Pfam" id="PF25137"/>
    </source>
</evidence>
<dbReference type="InterPro" id="IPR039697">
    <property type="entry name" value="Alcohol_dehydrogenase_Fe"/>
</dbReference>
<proteinExistence type="predicted"/>